<dbReference type="EMBL" id="JADBEM010000001">
    <property type="protein sequence ID" value="MBE1608805.1"/>
    <property type="molecule type" value="Genomic_DNA"/>
</dbReference>
<proteinExistence type="predicted"/>
<evidence type="ECO:0000256" key="1">
    <source>
        <dbReference type="SAM" id="MobiDB-lite"/>
    </source>
</evidence>
<dbReference type="InterPro" id="IPR035903">
    <property type="entry name" value="HesB-like_dom_sf"/>
</dbReference>
<protein>
    <submittedName>
        <fullName evidence="2">Fe-S cluster assembly iron-binding protein IscA</fullName>
    </submittedName>
</protein>
<dbReference type="Gene3D" id="2.60.300.12">
    <property type="entry name" value="HesB-like domain"/>
    <property type="match status" value="1"/>
</dbReference>
<accession>A0A927RE44</accession>
<evidence type="ECO:0000313" key="2">
    <source>
        <dbReference type="EMBL" id="MBE1608805.1"/>
    </source>
</evidence>
<dbReference type="AlphaFoldDB" id="A0A927RE44"/>
<reference evidence="2" key="1">
    <citation type="submission" date="2020-10" db="EMBL/GenBank/DDBJ databases">
        <title>Sequencing the genomes of 1000 actinobacteria strains.</title>
        <authorList>
            <person name="Klenk H.-P."/>
        </authorList>
    </citation>
    <scope>NUCLEOTIDE SEQUENCE</scope>
    <source>
        <strain evidence="2">DSM 45354</strain>
    </source>
</reference>
<feature type="region of interest" description="Disordered" evidence="1">
    <location>
        <begin position="89"/>
        <end position="121"/>
    </location>
</feature>
<name>A0A927RE44_9ACTN</name>
<organism evidence="2 3">
    <name type="scientific">Actinopolymorpha pittospori</name>
    <dbReference type="NCBI Taxonomy" id="648752"/>
    <lineage>
        <taxon>Bacteria</taxon>
        <taxon>Bacillati</taxon>
        <taxon>Actinomycetota</taxon>
        <taxon>Actinomycetes</taxon>
        <taxon>Propionibacteriales</taxon>
        <taxon>Actinopolymorphaceae</taxon>
        <taxon>Actinopolymorpha</taxon>
    </lineage>
</organism>
<evidence type="ECO:0000313" key="3">
    <source>
        <dbReference type="Proteomes" id="UP000638648"/>
    </source>
</evidence>
<dbReference type="RefSeq" id="WP_238361633.1">
    <property type="nucleotide sequence ID" value="NZ_BAABJL010000172.1"/>
</dbReference>
<dbReference type="Proteomes" id="UP000638648">
    <property type="component" value="Unassembled WGS sequence"/>
</dbReference>
<comment type="caution">
    <text evidence="2">The sequence shown here is derived from an EMBL/GenBank/DDBJ whole genome shotgun (WGS) entry which is preliminary data.</text>
</comment>
<sequence length="121" mass="12403">MLALTNNAALVIQSLTNSPELPGSAGLRITAQPEDQQSLSLAVAAEPTAGDEVVEEQGARVFLEESASSMLEEMVLDAEVDAQGSVQFFLGSQAGGQASGQTDSDRPSQDSQGPGDGRPTA</sequence>
<keyword evidence="3" id="KW-1185">Reference proteome</keyword>
<dbReference type="SUPFAM" id="SSF89360">
    <property type="entry name" value="HesB-like domain"/>
    <property type="match status" value="1"/>
</dbReference>
<gene>
    <name evidence="2" type="ORF">HEB94_005653</name>
</gene>